<dbReference type="AlphaFoldDB" id="A0A5B7D5N9"/>
<comment type="caution">
    <text evidence="1">The sequence shown here is derived from an EMBL/GenBank/DDBJ whole genome shotgun (WGS) entry which is preliminary data.</text>
</comment>
<name>A0A5B7D5N9_PORTR</name>
<gene>
    <name evidence="1" type="ORF">E2C01_009043</name>
</gene>
<evidence type="ECO:0000313" key="2">
    <source>
        <dbReference type="Proteomes" id="UP000324222"/>
    </source>
</evidence>
<organism evidence="1 2">
    <name type="scientific">Portunus trituberculatus</name>
    <name type="common">Swimming crab</name>
    <name type="synonym">Neptunus trituberculatus</name>
    <dbReference type="NCBI Taxonomy" id="210409"/>
    <lineage>
        <taxon>Eukaryota</taxon>
        <taxon>Metazoa</taxon>
        <taxon>Ecdysozoa</taxon>
        <taxon>Arthropoda</taxon>
        <taxon>Crustacea</taxon>
        <taxon>Multicrustacea</taxon>
        <taxon>Malacostraca</taxon>
        <taxon>Eumalacostraca</taxon>
        <taxon>Eucarida</taxon>
        <taxon>Decapoda</taxon>
        <taxon>Pleocyemata</taxon>
        <taxon>Brachyura</taxon>
        <taxon>Eubrachyura</taxon>
        <taxon>Portunoidea</taxon>
        <taxon>Portunidae</taxon>
        <taxon>Portuninae</taxon>
        <taxon>Portunus</taxon>
    </lineage>
</organism>
<reference evidence="1 2" key="1">
    <citation type="submission" date="2019-05" db="EMBL/GenBank/DDBJ databases">
        <title>Another draft genome of Portunus trituberculatus and its Hox gene families provides insights of decapod evolution.</title>
        <authorList>
            <person name="Jeong J.-H."/>
            <person name="Song I."/>
            <person name="Kim S."/>
            <person name="Choi T."/>
            <person name="Kim D."/>
            <person name="Ryu S."/>
            <person name="Kim W."/>
        </authorList>
    </citation>
    <scope>NUCLEOTIDE SEQUENCE [LARGE SCALE GENOMIC DNA]</scope>
    <source>
        <tissue evidence="1">Muscle</tissue>
    </source>
</reference>
<dbReference type="EMBL" id="VSRR010000487">
    <property type="protein sequence ID" value="MPC16223.1"/>
    <property type="molecule type" value="Genomic_DNA"/>
</dbReference>
<protein>
    <submittedName>
        <fullName evidence="1">Uncharacterized protein</fullName>
    </submittedName>
</protein>
<sequence>MRLIREAKPASYVFCENLASHYKLLRKIYKHADTTARLGGALLAREAASATPSFISVTLARNLTRQRQDATLAF</sequence>
<keyword evidence="2" id="KW-1185">Reference proteome</keyword>
<proteinExistence type="predicted"/>
<evidence type="ECO:0000313" key="1">
    <source>
        <dbReference type="EMBL" id="MPC16223.1"/>
    </source>
</evidence>
<accession>A0A5B7D5N9</accession>
<dbReference type="Proteomes" id="UP000324222">
    <property type="component" value="Unassembled WGS sequence"/>
</dbReference>